<reference evidence="2 3" key="1">
    <citation type="submission" date="2024-08" db="EMBL/GenBank/DDBJ databases">
        <authorList>
            <person name="Cucini C."/>
            <person name="Frati F."/>
        </authorList>
    </citation>
    <scope>NUCLEOTIDE SEQUENCE [LARGE SCALE GENOMIC DNA]</scope>
</reference>
<organism evidence="2 3">
    <name type="scientific">Orchesella dallaii</name>
    <dbReference type="NCBI Taxonomy" id="48710"/>
    <lineage>
        <taxon>Eukaryota</taxon>
        <taxon>Metazoa</taxon>
        <taxon>Ecdysozoa</taxon>
        <taxon>Arthropoda</taxon>
        <taxon>Hexapoda</taxon>
        <taxon>Collembola</taxon>
        <taxon>Entomobryomorpha</taxon>
        <taxon>Entomobryoidea</taxon>
        <taxon>Orchesellidae</taxon>
        <taxon>Orchesellinae</taxon>
        <taxon>Orchesella</taxon>
    </lineage>
</organism>
<evidence type="ECO:0000313" key="2">
    <source>
        <dbReference type="EMBL" id="CAL8131782.1"/>
    </source>
</evidence>
<dbReference type="InterPro" id="IPR001810">
    <property type="entry name" value="F-box_dom"/>
</dbReference>
<sequence length="156" mass="17784">MMLPLLCKVLNLLRTNEKFRVRRVCKKWRSQVDENVSFHTCLCNGNYDEVIRRFGSSRCVTSIWIDDYSKTDIPVHNFTSLKNLTVNGSVHKLALPELLSKATNLPFLRLFVDHGSENTTINVAARAGNSYPALLSIKELYISYSSRNRSSTSERA</sequence>
<comment type="caution">
    <text evidence="2">The sequence shown here is derived from an EMBL/GenBank/DDBJ whole genome shotgun (WGS) entry which is preliminary data.</text>
</comment>
<dbReference type="Pfam" id="PF00646">
    <property type="entry name" value="F-box"/>
    <property type="match status" value="1"/>
</dbReference>
<gene>
    <name evidence="2" type="ORF">ODALV1_LOCUS24320</name>
</gene>
<proteinExistence type="predicted"/>
<keyword evidence="3" id="KW-1185">Reference proteome</keyword>
<protein>
    <recommendedName>
        <fullName evidence="1">F-box domain-containing protein</fullName>
    </recommendedName>
</protein>
<dbReference type="Proteomes" id="UP001642540">
    <property type="component" value="Unassembled WGS sequence"/>
</dbReference>
<evidence type="ECO:0000259" key="1">
    <source>
        <dbReference type="Pfam" id="PF00646"/>
    </source>
</evidence>
<dbReference type="SUPFAM" id="SSF81383">
    <property type="entry name" value="F-box domain"/>
    <property type="match status" value="1"/>
</dbReference>
<dbReference type="InterPro" id="IPR036047">
    <property type="entry name" value="F-box-like_dom_sf"/>
</dbReference>
<accession>A0ABP1RNK6</accession>
<evidence type="ECO:0000313" key="3">
    <source>
        <dbReference type="Proteomes" id="UP001642540"/>
    </source>
</evidence>
<dbReference type="EMBL" id="CAXLJM020000090">
    <property type="protein sequence ID" value="CAL8131782.1"/>
    <property type="molecule type" value="Genomic_DNA"/>
</dbReference>
<name>A0ABP1RNK6_9HEXA</name>
<feature type="domain" description="F-box" evidence="1">
    <location>
        <begin position="5"/>
        <end position="35"/>
    </location>
</feature>